<dbReference type="RefSeq" id="XP_034111825.1">
    <property type="nucleotide sequence ID" value="XM_034255934.2"/>
</dbReference>
<organism evidence="2 3">
    <name type="scientific">Drosophila albomicans</name>
    <name type="common">Fruit fly</name>
    <dbReference type="NCBI Taxonomy" id="7291"/>
    <lineage>
        <taxon>Eukaryota</taxon>
        <taxon>Metazoa</taxon>
        <taxon>Ecdysozoa</taxon>
        <taxon>Arthropoda</taxon>
        <taxon>Hexapoda</taxon>
        <taxon>Insecta</taxon>
        <taxon>Pterygota</taxon>
        <taxon>Neoptera</taxon>
        <taxon>Endopterygota</taxon>
        <taxon>Diptera</taxon>
        <taxon>Brachycera</taxon>
        <taxon>Muscomorpha</taxon>
        <taxon>Ephydroidea</taxon>
        <taxon>Drosophilidae</taxon>
        <taxon>Drosophila</taxon>
    </lineage>
</organism>
<protein>
    <submittedName>
        <fullName evidence="3">Uncharacterized protein LOC117573026</fullName>
    </submittedName>
</protein>
<gene>
    <name evidence="3" type="primary">LOC117573026</name>
</gene>
<evidence type="ECO:0000313" key="2">
    <source>
        <dbReference type="Proteomes" id="UP000515160"/>
    </source>
</evidence>
<accession>A0A6P8XKB5</accession>
<reference evidence="3" key="1">
    <citation type="submission" date="2025-08" db="UniProtKB">
        <authorList>
            <consortium name="RefSeq"/>
        </authorList>
    </citation>
    <scope>IDENTIFICATION</scope>
    <source>
        <strain evidence="3">15112-1751.03</strain>
        <tissue evidence="3">Whole Adult</tissue>
    </source>
</reference>
<dbReference type="Pfam" id="PF09814">
    <property type="entry name" value="HECT_2"/>
    <property type="match status" value="1"/>
</dbReference>
<keyword evidence="2" id="KW-1185">Reference proteome</keyword>
<dbReference type="OrthoDB" id="10264956at2759"/>
<dbReference type="InterPro" id="IPR019193">
    <property type="entry name" value="UBQ-conj_enz_E2-bd_prot"/>
</dbReference>
<sequence length="530" mass="60949">MPLKAVCIELRPNLCSGHVFLQFEHDLCNSNKTRVVIKENDMHIVEDVDVDEAEAASELVMRHANYGMDIQQISMFTASNQNISFRFNYTQIDLDAVHKAGNLQVEPKPMPLMLSFAERQIAVTLRCSNCHYELVASCCYNKLREFPSGLIDPSEFFCHNHHGNTSNQQQQQPTLVPGPTDLYYGLNHIVLNITVLQRSVINSSDHLYCKRCMRMLGHLILEGAAAKLWADALRWLPSANQEEKQPPPSSSASAVPRQLFQHSTVSQLMLRLLSNLWMQSVPQFGGSRALLVASMPDRRQHYMLIQVLERQLAVLRRLPKVPVVAQKQLHYLRACKLYFRVYNSSEAESELLLKQQQQMELPKLSISPYLFAELQARLTRNSQLIPKAWRHNCAQEQLLLTYFFYEREQQEQEEELLREQPSKPLNLKQKHAQKLETDEEYETDAGLDASLDEDEDDNDDDEDEEQNDSDDEQSDTDSEPKSTLRHKFAPIMAYEKNLVKRWPTQRQSKSSPCPSPTMPPDPCEEDSGKH</sequence>
<feature type="compositionally biased region" description="Acidic residues" evidence="1">
    <location>
        <begin position="437"/>
        <end position="477"/>
    </location>
</feature>
<evidence type="ECO:0000313" key="3">
    <source>
        <dbReference type="RefSeq" id="XP_034111825.1"/>
    </source>
</evidence>
<feature type="region of interest" description="Disordered" evidence="1">
    <location>
        <begin position="414"/>
        <end position="530"/>
    </location>
</feature>
<name>A0A6P8XKB5_DROAB</name>
<dbReference type="AlphaFoldDB" id="A0A6P8XKB5"/>
<dbReference type="GeneID" id="117573026"/>
<evidence type="ECO:0000256" key="1">
    <source>
        <dbReference type="SAM" id="MobiDB-lite"/>
    </source>
</evidence>
<proteinExistence type="predicted"/>
<dbReference type="Proteomes" id="UP000515160">
    <property type="component" value="Chromosome X"/>
</dbReference>